<evidence type="ECO:0000313" key="3">
    <source>
        <dbReference type="EMBL" id="SKB87611.1"/>
    </source>
</evidence>
<feature type="signal peptide" evidence="1">
    <location>
        <begin position="1"/>
        <end position="19"/>
    </location>
</feature>
<protein>
    <submittedName>
        <fullName evidence="3">Por secretion system C-terminal sorting domain-containing protein</fullName>
    </submittedName>
</protein>
<keyword evidence="4" id="KW-1185">Reference proteome</keyword>
<dbReference type="Pfam" id="PF18962">
    <property type="entry name" value="Por_Secre_tail"/>
    <property type="match status" value="1"/>
</dbReference>
<sequence length="639" mass="69885">MKTILLILALICANLTGHAQWSTDPMQSNLIRQGTNTIREFTHHTDNNGGTFLVWEDWRTFGPNIYAQRITTEGLPQWGENEGHIVRAMQGNDELIATIDEIGSISDGNGNAIIAWSDTRDGSHVYVQKINGTGQTQWQFRGINICTDCHGERVKIVGDGNGGAIIAWRGIKGTDFSQPSEVYINRINSDGVGVWQNEVIKVTQSEEFGNDFLNIVSDGNGGAILTWKQNSDWEYSPNPMLAQRIDQNGNALWDADGVPMGIISSGIHQPSSIADGNGGIITVWYDVRNSSGNLYAQRINSDGQPQWTLGGLPVCTATEDQTNPRIISDAQGGAIIAWQDARNGSSDHDIYAQRINTSGQAQWTADGILVCARPSNQVGPQMTPDGEGGAVVGWTDYPVDDIFYDEADAYAQRLNGAGALLWGNNGAPVAIGGSQGLVAVTNDDNGGFVVVSRTGDSIFASRLNKDGSLPVTLVSFEAHKENNNAVLTWKTSQETNNKGFEIERSDDGKHFEKIGFVDPYSYSSDTIRSYQYLDTNPLSGSNYYRLKQLDHDGKSAYSKIANVNIGKVSRMSVYPNPTMGDLFIETERASGRIQITDMLGRTVFEKRMVKPRTYIDVKGLSPGMYILREGTSSQVFVKQ</sequence>
<dbReference type="InterPro" id="IPR013783">
    <property type="entry name" value="Ig-like_fold"/>
</dbReference>
<proteinExistence type="predicted"/>
<dbReference type="AlphaFoldDB" id="A0A1T5EUP7"/>
<dbReference type="Proteomes" id="UP000190897">
    <property type="component" value="Unassembled WGS sequence"/>
</dbReference>
<dbReference type="EMBL" id="FUZA01000002">
    <property type="protein sequence ID" value="SKB87611.1"/>
    <property type="molecule type" value="Genomic_DNA"/>
</dbReference>
<evidence type="ECO:0000313" key="4">
    <source>
        <dbReference type="Proteomes" id="UP000190897"/>
    </source>
</evidence>
<keyword evidence="1" id="KW-0732">Signal</keyword>
<gene>
    <name evidence="3" type="ORF">SAMN05660293_02782</name>
</gene>
<feature type="domain" description="Secretion system C-terminal sorting" evidence="2">
    <location>
        <begin position="573"/>
        <end position="635"/>
    </location>
</feature>
<accession>A0A1T5EUP7</accession>
<dbReference type="NCBIfam" id="TIGR04183">
    <property type="entry name" value="Por_Secre_tail"/>
    <property type="match status" value="1"/>
</dbReference>
<name>A0A1T5EUP7_9BACT</name>
<dbReference type="STRING" id="651661.SAMN05660293_02782"/>
<evidence type="ECO:0000259" key="2">
    <source>
        <dbReference type="Pfam" id="PF18962"/>
    </source>
</evidence>
<dbReference type="RefSeq" id="WP_082215233.1">
    <property type="nucleotide sequence ID" value="NZ_FUZA01000002.1"/>
</dbReference>
<evidence type="ECO:0000256" key="1">
    <source>
        <dbReference type="SAM" id="SignalP"/>
    </source>
</evidence>
<dbReference type="Gene3D" id="2.60.40.10">
    <property type="entry name" value="Immunoglobulins"/>
    <property type="match status" value="1"/>
</dbReference>
<reference evidence="4" key="1">
    <citation type="submission" date="2017-02" db="EMBL/GenBank/DDBJ databases">
        <authorList>
            <person name="Varghese N."/>
            <person name="Submissions S."/>
        </authorList>
    </citation>
    <scope>NUCLEOTIDE SEQUENCE [LARGE SCALE GENOMIC DNA]</scope>
    <source>
        <strain evidence="4">DSM 22270</strain>
    </source>
</reference>
<dbReference type="OrthoDB" id="127762at2"/>
<organism evidence="3 4">
    <name type="scientific">Dyadobacter psychrophilus</name>
    <dbReference type="NCBI Taxonomy" id="651661"/>
    <lineage>
        <taxon>Bacteria</taxon>
        <taxon>Pseudomonadati</taxon>
        <taxon>Bacteroidota</taxon>
        <taxon>Cytophagia</taxon>
        <taxon>Cytophagales</taxon>
        <taxon>Spirosomataceae</taxon>
        <taxon>Dyadobacter</taxon>
    </lineage>
</organism>
<dbReference type="InterPro" id="IPR026444">
    <property type="entry name" value="Secre_tail"/>
</dbReference>
<feature type="chain" id="PRO_5012097676" evidence="1">
    <location>
        <begin position="20"/>
        <end position="639"/>
    </location>
</feature>